<dbReference type="PANTHER" id="PTHR42978">
    <property type="entry name" value="QUORUM-QUENCHING LACTONASE YTNP-RELATED-RELATED"/>
    <property type="match status" value="1"/>
</dbReference>
<keyword evidence="7" id="KW-1185">Reference proteome</keyword>
<dbReference type="InterPro" id="IPR036866">
    <property type="entry name" value="RibonucZ/Hydroxyglut_hydro"/>
</dbReference>
<keyword evidence="4" id="KW-0862">Zinc</keyword>
<keyword evidence="2" id="KW-0479">Metal-binding</keyword>
<organism evidence="6 7">
    <name type="scientific">Dyadobacter psychrotolerans</name>
    <dbReference type="NCBI Taxonomy" id="2541721"/>
    <lineage>
        <taxon>Bacteria</taxon>
        <taxon>Pseudomonadati</taxon>
        <taxon>Bacteroidota</taxon>
        <taxon>Cytophagia</taxon>
        <taxon>Cytophagales</taxon>
        <taxon>Spirosomataceae</taxon>
        <taxon>Dyadobacter</taxon>
    </lineage>
</organism>
<dbReference type="AlphaFoldDB" id="A0A4R5E0S6"/>
<evidence type="ECO:0000256" key="4">
    <source>
        <dbReference type="ARBA" id="ARBA00022833"/>
    </source>
</evidence>
<gene>
    <name evidence="6" type="ORF">E0F88_03885</name>
</gene>
<dbReference type="Gene3D" id="3.60.15.10">
    <property type="entry name" value="Ribonuclease Z/Hydroxyacylglutathione hydrolase-like"/>
    <property type="match status" value="1"/>
</dbReference>
<keyword evidence="3 6" id="KW-0378">Hydrolase</keyword>
<evidence type="ECO:0000313" key="7">
    <source>
        <dbReference type="Proteomes" id="UP000294850"/>
    </source>
</evidence>
<dbReference type="PANTHER" id="PTHR42978:SF6">
    <property type="entry name" value="QUORUM-QUENCHING LACTONASE YTNP-RELATED"/>
    <property type="match status" value="1"/>
</dbReference>
<dbReference type="RefSeq" id="WP_131956765.1">
    <property type="nucleotide sequence ID" value="NZ_SMFL01000001.1"/>
</dbReference>
<evidence type="ECO:0000256" key="2">
    <source>
        <dbReference type="ARBA" id="ARBA00022723"/>
    </source>
</evidence>
<dbReference type="CDD" id="cd16281">
    <property type="entry name" value="metallo-hydrolase-like_MBL-fold"/>
    <property type="match status" value="1"/>
</dbReference>
<feature type="domain" description="Metallo-beta-lactamase" evidence="5">
    <location>
        <begin position="42"/>
        <end position="246"/>
    </location>
</feature>
<dbReference type="EMBL" id="SMFL01000001">
    <property type="protein sequence ID" value="TDE18684.1"/>
    <property type="molecule type" value="Genomic_DNA"/>
</dbReference>
<comment type="caution">
    <text evidence="6">The sequence shown here is derived from an EMBL/GenBank/DDBJ whole genome shotgun (WGS) entry which is preliminary data.</text>
</comment>
<accession>A0A4R5E0S6</accession>
<evidence type="ECO:0000256" key="1">
    <source>
        <dbReference type="ARBA" id="ARBA00007749"/>
    </source>
</evidence>
<dbReference type="InterPro" id="IPR001279">
    <property type="entry name" value="Metallo-B-lactamas"/>
</dbReference>
<proteinExistence type="inferred from homology"/>
<protein>
    <submittedName>
        <fullName evidence="6">MBL fold metallo-hydrolase</fullName>
    </submittedName>
</protein>
<reference evidence="6 7" key="1">
    <citation type="submission" date="2019-03" db="EMBL/GenBank/DDBJ databases">
        <title>Dyadobacter AR-3-6 sp. nov., isolated from arctic soil.</title>
        <authorList>
            <person name="Chaudhary D.K."/>
        </authorList>
    </citation>
    <scope>NUCLEOTIDE SEQUENCE [LARGE SCALE GENOMIC DNA]</scope>
    <source>
        <strain evidence="6 7">AR-3-6</strain>
    </source>
</reference>
<dbReference type="Pfam" id="PF00753">
    <property type="entry name" value="Lactamase_B"/>
    <property type="match status" value="1"/>
</dbReference>
<name>A0A4R5E0S6_9BACT</name>
<dbReference type="OrthoDB" id="9802897at2"/>
<comment type="similarity">
    <text evidence="1">Belongs to the metallo-beta-lactamase superfamily.</text>
</comment>
<evidence type="ECO:0000256" key="3">
    <source>
        <dbReference type="ARBA" id="ARBA00022801"/>
    </source>
</evidence>
<evidence type="ECO:0000313" key="6">
    <source>
        <dbReference type="EMBL" id="TDE18684.1"/>
    </source>
</evidence>
<sequence length="280" mass="31959">MNIHIIDTGFFKLDGGAMFGVVPKTLWNRHNPSDEKNLCSWAMRCLLIEDGDKLILIDTGLGDKQDDKFFGFYDLHGDATLQSSIRSKGFDLTDVTDVVLTHLHFDHVGGAVKFNSDRSLLVPTFPTATYWSNEAHWLWATNPNPREKASFLKENILPIKESGQLKFLEKGESPFKFIDFIHVDGHTEQMMLPVISYKNQKVIYVADLIPSSFHIPLPWIMSYDVRPLLTMQEKEQVLHNAVAEKHILLFEHDPFYEAAIVEQTEKGIKILERGDLSGFI</sequence>
<evidence type="ECO:0000259" key="5">
    <source>
        <dbReference type="SMART" id="SM00849"/>
    </source>
</evidence>
<dbReference type="Proteomes" id="UP000294850">
    <property type="component" value="Unassembled WGS sequence"/>
</dbReference>
<dbReference type="InterPro" id="IPR051013">
    <property type="entry name" value="MBL_superfamily_lactonases"/>
</dbReference>
<dbReference type="GO" id="GO:0046872">
    <property type="term" value="F:metal ion binding"/>
    <property type="evidence" value="ECO:0007669"/>
    <property type="project" value="UniProtKB-KW"/>
</dbReference>
<dbReference type="SUPFAM" id="SSF56281">
    <property type="entry name" value="Metallo-hydrolase/oxidoreductase"/>
    <property type="match status" value="1"/>
</dbReference>
<dbReference type="GO" id="GO:0016787">
    <property type="term" value="F:hydrolase activity"/>
    <property type="evidence" value="ECO:0007669"/>
    <property type="project" value="UniProtKB-KW"/>
</dbReference>
<dbReference type="SMART" id="SM00849">
    <property type="entry name" value="Lactamase_B"/>
    <property type="match status" value="1"/>
</dbReference>